<evidence type="ECO:0000313" key="2">
    <source>
        <dbReference type="Proteomes" id="UP000245533"/>
    </source>
</evidence>
<dbReference type="PROSITE" id="PS51257">
    <property type="entry name" value="PROKAR_LIPOPROTEIN"/>
    <property type="match status" value="1"/>
</dbReference>
<dbReference type="AlphaFoldDB" id="A0A316TWX5"/>
<gene>
    <name evidence="1" type="ORF">DDZ15_07340</name>
</gene>
<dbReference type="RefSeq" id="WP_109646423.1">
    <property type="nucleotide sequence ID" value="NZ_QGGB01000005.1"/>
</dbReference>
<sequence length="382" mass="42966">MRQFHIICVFSMILISCNMGSNKTGTGVNDFSYINGEAIDKELLFEIGPDHELVAGNFANARVLADGRIAILDTRSISLHIVNSDGSLFSSTSLEGRGPGEVENLSSNLGLLDGNRVALYDYLMAKFSLYVYAENLFNYVQDFILEPSMSVDNYYYYSPNQLILHRSTSRMSESQHESVTLFTTDEPLTEKKVLQIPKHQDLSVSTSEGSLNLMFNYSSKYHTRNNICAFRGTIYYNRTDSVGFKVHDLNSGAQLANYNMDVPAILLTREEKESEVDDFIGDTNDLFNSIDRDQLIADMPEIKPLVNKVVCDLPDGIWMALLNEQNESTWTLFSDSGRIKGILDPLPDESVISIHNGHLFTEESNDFGDITFRAYRISLSDI</sequence>
<name>A0A316TWX5_9BACT</name>
<protein>
    <recommendedName>
        <fullName evidence="3">6-bladed beta-propeller protein</fullName>
    </recommendedName>
</protein>
<organism evidence="1 2">
    <name type="scientific">Rhodohalobacter mucosus</name>
    <dbReference type="NCBI Taxonomy" id="2079485"/>
    <lineage>
        <taxon>Bacteria</taxon>
        <taxon>Pseudomonadati</taxon>
        <taxon>Balneolota</taxon>
        <taxon>Balneolia</taxon>
        <taxon>Balneolales</taxon>
        <taxon>Balneolaceae</taxon>
        <taxon>Rhodohalobacter</taxon>
    </lineage>
</organism>
<evidence type="ECO:0008006" key="3">
    <source>
        <dbReference type="Google" id="ProtNLM"/>
    </source>
</evidence>
<keyword evidence="2" id="KW-1185">Reference proteome</keyword>
<comment type="caution">
    <text evidence="1">The sequence shown here is derived from an EMBL/GenBank/DDBJ whole genome shotgun (WGS) entry which is preliminary data.</text>
</comment>
<accession>A0A316TWX5</accession>
<proteinExistence type="predicted"/>
<evidence type="ECO:0000313" key="1">
    <source>
        <dbReference type="EMBL" id="PWN07074.1"/>
    </source>
</evidence>
<dbReference type="EMBL" id="QGGB01000005">
    <property type="protein sequence ID" value="PWN07074.1"/>
    <property type="molecule type" value="Genomic_DNA"/>
</dbReference>
<dbReference type="Proteomes" id="UP000245533">
    <property type="component" value="Unassembled WGS sequence"/>
</dbReference>
<reference evidence="1 2" key="1">
    <citation type="submission" date="2018-05" db="EMBL/GenBank/DDBJ databases">
        <title>Rhodohalobacter halophilus gen. nov., sp. nov., a moderately halophilic member of the family Balneolaceae.</title>
        <authorList>
            <person name="Liu Z.-W."/>
        </authorList>
    </citation>
    <scope>NUCLEOTIDE SEQUENCE [LARGE SCALE GENOMIC DNA]</scope>
    <source>
        <strain evidence="1 2">8A47</strain>
    </source>
</reference>